<dbReference type="KEGG" id="mcub:MCBB_0843"/>
<evidence type="ECO:0000313" key="1">
    <source>
        <dbReference type="EMBL" id="SCG85408.1"/>
    </source>
</evidence>
<organism evidence="1 2">
    <name type="scientific">Methanobacterium congolense</name>
    <dbReference type="NCBI Taxonomy" id="118062"/>
    <lineage>
        <taxon>Archaea</taxon>
        <taxon>Methanobacteriati</taxon>
        <taxon>Methanobacteriota</taxon>
        <taxon>Methanomada group</taxon>
        <taxon>Methanobacteria</taxon>
        <taxon>Methanobacteriales</taxon>
        <taxon>Methanobacteriaceae</taxon>
        <taxon>Methanobacterium</taxon>
    </lineage>
</organism>
<sequence>MISRRKMETKDKVMEEVGQMLLDEGVYFSVKVISPEDYQKLKGTYFISQIEDEGVVLE</sequence>
<accession>A0A1D3L1G3</accession>
<evidence type="ECO:0000313" key="2">
    <source>
        <dbReference type="Proteomes" id="UP000094707"/>
    </source>
</evidence>
<dbReference type="GeneID" id="55571387"/>
<name>A0A1D3L1G3_9EURY</name>
<proteinExistence type="predicted"/>
<reference evidence="1 2" key="1">
    <citation type="submission" date="2016-08" db="EMBL/GenBank/DDBJ databases">
        <authorList>
            <person name="Seilhamer J.J."/>
        </authorList>
    </citation>
    <scope>NUCLEOTIDE SEQUENCE [LARGE SCALE GENOMIC DNA]</scope>
    <source>
        <strain evidence="1">Buetzberg</strain>
    </source>
</reference>
<dbReference type="Proteomes" id="UP000094707">
    <property type="component" value="Chromosome I"/>
</dbReference>
<dbReference type="RefSeq" id="WP_171899084.1">
    <property type="nucleotide sequence ID" value="NZ_LT607756.1"/>
</dbReference>
<protein>
    <submittedName>
        <fullName evidence="1">Uncharacterized protein</fullName>
    </submittedName>
</protein>
<dbReference type="EMBL" id="LT607756">
    <property type="protein sequence ID" value="SCG85408.1"/>
    <property type="molecule type" value="Genomic_DNA"/>
</dbReference>
<dbReference type="AlphaFoldDB" id="A0A1D3L1G3"/>
<dbReference type="STRING" id="118062.MCBB_0843"/>
<keyword evidence="2" id="KW-1185">Reference proteome</keyword>
<gene>
    <name evidence="1" type="ORF">MCBB_0843</name>
</gene>